<dbReference type="Proteomes" id="UP000584642">
    <property type="component" value="Unassembled WGS sequence"/>
</dbReference>
<comment type="similarity">
    <text evidence="2">Belongs to the metallo-dependent hydrolases superfamily. DHOase family. Class I DHOase subfamily.</text>
</comment>
<organism evidence="4 5">
    <name type="scientific">Azospirillum oleiclasticum</name>
    <dbReference type="NCBI Taxonomy" id="2735135"/>
    <lineage>
        <taxon>Bacteria</taxon>
        <taxon>Pseudomonadati</taxon>
        <taxon>Pseudomonadota</taxon>
        <taxon>Alphaproteobacteria</taxon>
        <taxon>Rhodospirillales</taxon>
        <taxon>Azospirillaceae</taxon>
        <taxon>Azospirillum</taxon>
    </lineage>
</organism>
<feature type="domain" description="Dihydroorotase catalytic" evidence="3">
    <location>
        <begin position="56"/>
        <end position="244"/>
    </location>
</feature>
<dbReference type="CDD" id="cd01317">
    <property type="entry name" value="DHOase_IIa"/>
    <property type="match status" value="1"/>
</dbReference>
<dbReference type="Gene3D" id="3.20.20.140">
    <property type="entry name" value="Metal-dependent hydrolases"/>
    <property type="match status" value="1"/>
</dbReference>
<comment type="caution">
    <text evidence="2">Lacks conserved residue(s) required for the propagation of feature annotation.</text>
</comment>
<feature type="active site" evidence="2">
    <location>
        <position position="311"/>
    </location>
</feature>
<evidence type="ECO:0000256" key="1">
    <source>
        <dbReference type="ARBA" id="ARBA00022975"/>
    </source>
</evidence>
<dbReference type="NCBIfam" id="TIGR00857">
    <property type="entry name" value="pyrC_multi"/>
    <property type="match status" value="1"/>
</dbReference>
<dbReference type="InterPro" id="IPR024403">
    <property type="entry name" value="DHOase_cat"/>
</dbReference>
<protein>
    <recommendedName>
        <fullName evidence="2">Dihydroorotase</fullName>
        <shortName evidence="2">DHOase</shortName>
        <ecNumber evidence="2">3.5.2.3</ecNumber>
    </recommendedName>
</protein>
<comment type="function">
    <text evidence="2">Catalyzes the reversible cyclization of carbamoyl aspartate to dihydroorotate.</text>
</comment>
<keyword evidence="2" id="KW-0479">Metal-binding</keyword>
<dbReference type="InterPro" id="IPR011059">
    <property type="entry name" value="Metal-dep_hydrolase_composite"/>
</dbReference>
<dbReference type="Gene3D" id="2.30.40.10">
    <property type="entry name" value="Urease, subunit C, domain 1"/>
    <property type="match status" value="1"/>
</dbReference>
<feature type="binding site" evidence="2">
    <location>
        <begin position="329"/>
        <end position="330"/>
    </location>
    <ligand>
        <name>substrate</name>
    </ligand>
</feature>
<dbReference type="HAMAP" id="MF_00220_B">
    <property type="entry name" value="PyrC_classI_B"/>
    <property type="match status" value="1"/>
</dbReference>
<comment type="cofactor">
    <cofactor evidence="2">
        <name>Zn(2+)</name>
        <dbReference type="ChEBI" id="CHEBI:29105"/>
    </cofactor>
    <text evidence="2">Binds 2 Zn(2+) ions per subunit.</text>
</comment>
<sequence>MNARVLYRNARLLDPATGLDTHGSLLTDGTRIADFGPALLADAVPEDVEVIDLDGHCLAPGLVDMRVLIGEPGSEQKETVKSASRAAAAGGITALVCLPNTDPVIDDVAGLEFVARRARDVRLVKIFAYAAATRDTAGAEITEMGLLARAGAVGFTDGTKAIGSAKVMRRALSYARTFGKVVIQHPEDPSLAEGGMMNGGEIATRLGLSGIPREAEIIMIERDLRLVELTGGRYHVAHVSTSESVDLIRRAKRRGLKVTCDTAPHYMALTETDVGDYRTFAKVSPPLRGEMDRRAIVEGLADGTIDCIASDHVPQDQDAKRVPFAQAGFGVIGLETLLPLTLELVHDRKMTLLQALACVTVKPAEILGLPLGRIARGAAADLVVFDPEVPWTIDVDRFRSKSKNSPFEDRPVQGRPLRTVVDGRTVWTHEDTVP</sequence>
<feature type="binding site" evidence="2">
    <location>
        <position position="311"/>
    </location>
    <ligand>
        <name>Zn(2+)</name>
        <dbReference type="ChEBI" id="CHEBI:29105"/>
        <label>1</label>
    </ligand>
</feature>
<feature type="binding site" evidence="2">
    <location>
        <position position="238"/>
    </location>
    <ligand>
        <name>Zn(2+)</name>
        <dbReference type="ChEBI" id="CHEBI:29105"/>
        <label>2</label>
    </ligand>
</feature>
<comment type="catalytic activity">
    <reaction evidence="2">
        <text>(S)-dihydroorotate + H2O = N-carbamoyl-L-aspartate + H(+)</text>
        <dbReference type="Rhea" id="RHEA:24296"/>
        <dbReference type="ChEBI" id="CHEBI:15377"/>
        <dbReference type="ChEBI" id="CHEBI:15378"/>
        <dbReference type="ChEBI" id="CHEBI:30864"/>
        <dbReference type="ChEBI" id="CHEBI:32814"/>
        <dbReference type="EC" id="3.5.2.3"/>
    </reaction>
</comment>
<dbReference type="RefSeq" id="WP_180280301.1">
    <property type="nucleotide sequence ID" value="NZ_JABFDB010000001.1"/>
</dbReference>
<dbReference type="SUPFAM" id="SSF51556">
    <property type="entry name" value="Metallo-dependent hydrolases"/>
    <property type="match status" value="1"/>
</dbReference>
<gene>
    <name evidence="2 4" type="primary">pyrC</name>
    <name evidence="4" type="ORF">HND93_02510</name>
</gene>
<keyword evidence="1 2" id="KW-0665">Pyrimidine biosynthesis</keyword>
<feature type="binding site" evidence="2">
    <location>
        <position position="185"/>
    </location>
    <ligand>
        <name>Zn(2+)</name>
        <dbReference type="ChEBI" id="CHEBI:29105"/>
        <label>2</label>
    </ligand>
</feature>
<accession>A0ABX2T365</accession>
<proteinExistence type="inferred from homology"/>
<dbReference type="SUPFAM" id="SSF51338">
    <property type="entry name" value="Composite domain of metallo-dependent hydrolases"/>
    <property type="match status" value="1"/>
</dbReference>
<evidence type="ECO:0000313" key="5">
    <source>
        <dbReference type="Proteomes" id="UP000584642"/>
    </source>
</evidence>
<dbReference type="PANTHER" id="PTHR43668:SF2">
    <property type="entry name" value="ALLANTOINASE"/>
    <property type="match status" value="1"/>
</dbReference>
<keyword evidence="2 4" id="KW-0378">Hydrolase</keyword>
<dbReference type="InterPro" id="IPR004722">
    <property type="entry name" value="DHOase"/>
</dbReference>
<dbReference type="GO" id="GO:0004151">
    <property type="term" value="F:dihydroorotase activity"/>
    <property type="evidence" value="ECO:0007669"/>
    <property type="project" value="UniProtKB-EC"/>
</dbReference>
<dbReference type="EMBL" id="JABFDB010000001">
    <property type="protein sequence ID" value="NYZ18571.1"/>
    <property type="molecule type" value="Genomic_DNA"/>
</dbReference>
<dbReference type="Pfam" id="PF12890">
    <property type="entry name" value="DHOase"/>
    <property type="match status" value="1"/>
</dbReference>
<dbReference type="InterPro" id="IPR050138">
    <property type="entry name" value="DHOase/Allantoinase_Hydrolase"/>
</dbReference>
<keyword evidence="5" id="KW-1185">Reference proteome</keyword>
<comment type="pathway">
    <text evidence="2">Pyrimidine metabolism; UMP biosynthesis via de novo pathway; (S)-dihydroorotate from bicarbonate: step 3/3.</text>
</comment>
<evidence type="ECO:0000256" key="2">
    <source>
        <dbReference type="HAMAP-Rule" id="MF_00220"/>
    </source>
</evidence>
<evidence type="ECO:0000313" key="4">
    <source>
        <dbReference type="EMBL" id="NYZ18571.1"/>
    </source>
</evidence>
<evidence type="ECO:0000259" key="3">
    <source>
        <dbReference type="Pfam" id="PF12890"/>
    </source>
</evidence>
<dbReference type="InterPro" id="IPR032466">
    <property type="entry name" value="Metal_Hydrolase"/>
</dbReference>
<feature type="binding site" evidence="2">
    <location>
        <position position="100"/>
    </location>
    <ligand>
        <name>substrate</name>
    </ligand>
</feature>
<reference evidence="4 5" key="1">
    <citation type="submission" date="2020-05" db="EMBL/GenBank/DDBJ databases">
        <title>Azospirillum oleiclasticum sp. nov, a nitrogen-fixing and heavy crude oil-emulsifying bacterium isolated from the crude oil of Yumen Oilfield.</title>
        <authorList>
            <person name="Wu D."/>
            <person name="Cai M."/>
            <person name="Zhang X."/>
        </authorList>
    </citation>
    <scope>NUCLEOTIDE SEQUENCE [LARGE SCALE GENOMIC DNA]</scope>
    <source>
        <strain evidence="4 5">ROY-1-1-2</strain>
    </source>
</reference>
<dbReference type="PANTHER" id="PTHR43668">
    <property type="entry name" value="ALLANTOINASE"/>
    <property type="match status" value="1"/>
</dbReference>
<dbReference type="EC" id="3.5.2.3" evidence="2"/>
<comment type="caution">
    <text evidence="4">The sequence shown here is derived from an EMBL/GenBank/DDBJ whole genome shotgun (WGS) entry which is preliminary data.</text>
</comment>
<keyword evidence="2" id="KW-0862">Zinc</keyword>
<name>A0ABX2T365_9PROT</name>